<feature type="compositionally biased region" description="Low complexity" evidence="1">
    <location>
        <begin position="132"/>
        <end position="149"/>
    </location>
</feature>
<dbReference type="EMBL" id="JAFEKC020000021">
    <property type="protein sequence ID" value="KAK0508321.1"/>
    <property type="molecule type" value="Genomic_DNA"/>
</dbReference>
<evidence type="ECO:0008006" key="5">
    <source>
        <dbReference type="Google" id="ProtNLM"/>
    </source>
</evidence>
<proteinExistence type="predicted"/>
<evidence type="ECO:0000256" key="2">
    <source>
        <dbReference type="SAM" id="SignalP"/>
    </source>
</evidence>
<name>A0AA39QTW4_9LECA</name>
<accession>A0AA39QTW4</accession>
<dbReference type="AlphaFoldDB" id="A0AA39QTW4"/>
<comment type="caution">
    <text evidence="3">The sequence shown here is derived from an EMBL/GenBank/DDBJ whole genome shotgun (WGS) entry which is preliminary data.</text>
</comment>
<feature type="region of interest" description="Disordered" evidence="1">
    <location>
        <begin position="95"/>
        <end position="165"/>
    </location>
</feature>
<evidence type="ECO:0000313" key="3">
    <source>
        <dbReference type="EMBL" id="KAK0508321.1"/>
    </source>
</evidence>
<evidence type="ECO:0000313" key="4">
    <source>
        <dbReference type="Proteomes" id="UP001166286"/>
    </source>
</evidence>
<gene>
    <name evidence="3" type="ORF">JMJ35_009405</name>
</gene>
<evidence type="ECO:0000256" key="1">
    <source>
        <dbReference type="SAM" id="MobiDB-lite"/>
    </source>
</evidence>
<keyword evidence="4" id="KW-1185">Reference proteome</keyword>
<dbReference type="Proteomes" id="UP001166286">
    <property type="component" value="Unassembled WGS sequence"/>
</dbReference>
<organism evidence="3 4">
    <name type="scientific">Cladonia borealis</name>
    <dbReference type="NCBI Taxonomy" id="184061"/>
    <lineage>
        <taxon>Eukaryota</taxon>
        <taxon>Fungi</taxon>
        <taxon>Dikarya</taxon>
        <taxon>Ascomycota</taxon>
        <taxon>Pezizomycotina</taxon>
        <taxon>Lecanoromycetes</taxon>
        <taxon>OSLEUM clade</taxon>
        <taxon>Lecanoromycetidae</taxon>
        <taxon>Lecanorales</taxon>
        <taxon>Lecanorineae</taxon>
        <taxon>Cladoniaceae</taxon>
        <taxon>Cladonia</taxon>
    </lineage>
</organism>
<reference evidence="3" key="1">
    <citation type="submission" date="2023-03" db="EMBL/GenBank/DDBJ databases">
        <title>Complete genome of Cladonia borealis.</title>
        <authorList>
            <person name="Park H."/>
        </authorList>
    </citation>
    <scope>NUCLEOTIDE SEQUENCE</scope>
    <source>
        <strain evidence="3">ANT050790</strain>
    </source>
</reference>
<protein>
    <recommendedName>
        <fullName evidence="5">GPI anchored protein</fullName>
    </recommendedName>
</protein>
<keyword evidence="2" id="KW-0732">Signal</keyword>
<feature type="chain" id="PRO_5041231722" description="GPI anchored protein" evidence="2">
    <location>
        <begin position="20"/>
        <end position="183"/>
    </location>
</feature>
<feature type="signal peptide" evidence="2">
    <location>
        <begin position="1"/>
        <end position="19"/>
    </location>
</feature>
<sequence length="183" mass="18991">MQLLFHLFVLSRILSLSFANDYFIHRHLLSRQSLDCLPAFLEYPSEPDVQCGGESSYVMPGCACCPGGTLGCFTATDVCSADAFGNPICCPEDEPDCSEEKGSAATTAPPSPTTAYDNPGLAVTSTQPDPVSTPASSPKAPPSSSTTASDNSGPPAARVSSGASTSRLVELESLVMIILLGLI</sequence>